<sequence>MICIVHCKLNLEGQRKLTSNKTPEVAIVENNLDPRPFIIPFLFTFFVLAIVKKKWSEDTTTEQNFNTTAVPSNNAIPLNERSLYYYQEEFGDEQLPKYTKDASDFNYEPSREDISLQVLNSDTTTNTTTVAGPPTFEESQVSTGQNIEQGETLNEIQQSGNTESIENAETTISIPTTTNEQTVNSI</sequence>
<keyword evidence="2" id="KW-1185">Reference proteome</keyword>
<dbReference type="AlphaFoldDB" id="A0AAD5TZG7"/>
<organism evidence="1 2">
    <name type="scientific">Clydaea vesicula</name>
    <dbReference type="NCBI Taxonomy" id="447962"/>
    <lineage>
        <taxon>Eukaryota</taxon>
        <taxon>Fungi</taxon>
        <taxon>Fungi incertae sedis</taxon>
        <taxon>Chytridiomycota</taxon>
        <taxon>Chytridiomycota incertae sedis</taxon>
        <taxon>Chytridiomycetes</taxon>
        <taxon>Lobulomycetales</taxon>
        <taxon>Lobulomycetaceae</taxon>
        <taxon>Clydaea</taxon>
    </lineage>
</organism>
<accession>A0AAD5TZG7</accession>
<evidence type="ECO:0000313" key="1">
    <source>
        <dbReference type="EMBL" id="KAJ3212067.1"/>
    </source>
</evidence>
<evidence type="ECO:0000313" key="2">
    <source>
        <dbReference type="Proteomes" id="UP001211065"/>
    </source>
</evidence>
<name>A0AAD5TZG7_9FUNG</name>
<comment type="caution">
    <text evidence="1">The sequence shown here is derived from an EMBL/GenBank/DDBJ whole genome shotgun (WGS) entry which is preliminary data.</text>
</comment>
<reference evidence="1" key="1">
    <citation type="submission" date="2020-05" db="EMBL/GenBank/DDBJ databases">
        <title>Phylogenomic resolution of chytrid fungi.</title>
        <authorList>
            <person name="Stajich J.E."/>
            <person name="Amses K."/>
            <person name="Simmons R."/>
            <person name="Seto K."/>
            <person name="Myers J."/>
            <person name="Bonds A."/>
            <person name="Quandt C.A."/>
            <person name="Barry K."/>
            <person name="Liu P."/>
            <person name="Grigoriev I."/>
            <person name="Longcore J.E."/>
            <person name="James T.Y."/>
        </authorList>
    </citation>
    <scope>NUCLEOTIDE SEQUENCE</scope>
    <source>
        <strain evidence="1">JEL0476</strain>
    </source>
</reference>
<gene>
    <name evidence="1" type="ORF">HK099_007808</name>
</gene>
<dbReference type="EMBL" id="JADGJW010000797">
    <property type="protein sequence ID" value="KAJ3212067.1"/>
    <property type="molecule type" value="Genomic_DNA"/>
</dbReference>
<protein>
    <submittedName>
        <fullName evidence="1">Uncharacterized protein</fullName>
    </submittedName>
</protein>
<dbReference type="Proteomes" id="UP001211065">
    <property type="component" value="Unassembled WGS sequence"/>
</dbReference>
<proteinExistence type="predicted"/>